<feature type="domain" description="Glycosyl transferase family 1" evidence="8">
    <location>
        <begin position="309"/>
        <end position="468"/>
    </location>
</feature>
<dbReference type="SUPFAM" id="SSF53756">
    <property type="entry name" value="UDP-Glycosyltransferase/glycogen phosphorylase"/>
    <property type="match status" value="1"/>
</dbReference>
<dbReference type="Proteomes" id="UP000233517">
    <property type="component" value="Unassembled WGS sequence"/>
</dbReference>
<dbReference type="HAMAP" id="MF_00484">
    <property type="entry name" value="Glycogen_synth"/>
    <property type="match status" value="1"/>
</dbReference>
<dbReference type="UniPathway" id="UPA00164"/>
<keyword evidence="6 7" id="KW-0320">Glycogen biosynthesis</keyword>
<feature type="binding site" evidence="7">
    <location>
        <position position="31"/>
    </location>
    <ligand>
        <name>ADP-alpha-D-glucose</name>
        <dbReference type="ChEBI" id="CHEBI:57498"/>
    </ligand>
</feature>
<dbReference type="EMBL" id="PHAI01000001">
    <property type="protein sequence ID" value="PKM91699.1"/>
    <property type="molecule type" value="Genomic_DNA"/>
</dbReference>
<dbReference type="AlphaFoldDB" id="A0A2N2EAI3"/>
<dbReference type="GO" id="GO:0005978">
    <property type="term" value="P:glycogen biosynthetic process"/>
    <property type="evidence" value="ECO:0007669"/>
    <property type="project" value="UniProtKB-UniRule"/>
</dbReference>
<dbReference type="EC" id="2.4.1.21" evidence="7"/>
<dbReference type="NCBIfam" id="TIGR02095">
    <property type="entry name" value="glgA"/>
    <property type="match status" value="1"/>
</dbReference>
<dbReference type="PANTHER" id="PTHR45825:SF11">
    <property type="entry name" value="ALPHA AMYLASE DOMAIN-CONTAINING PROTEIN"/>
    <property type="match status" value="1"/>
</dbReference>
<dbReference type="GO" id="GO:0009011">
    <property type="term" value="F:alpha-1,4-glucan glucosyltransferase (ADP-glucose donor) activity"/>
    <property type="evidence" value="ECO:0007669"/>
    <property type="project" value="UniProtKB-UniRule"/>
</dbReference>
<feature type="domain" description="Starch synthase catalytic" evidence="9">
    <location>
        <begin position="19"/>
        <end position="257"/>
    </location>
</feature>
<keyword evidence="5 7" id="KW-0808">Transferase</keyword>
<dbReference type="InterPro" id="IPR013534">
    <property type="entry name" value="Starch_synth_cat_dom"/>
</dbReference>
<dbReference type="Pfam" id="PF08323">
    <property type="entry name" value="Glyco_transf_5"/>
    <property type="match status" value="1"/>
</dbReference>
<evidence type="ECO:0000313" key="10">
    <source>
        <dbReference type="EMBL" id="PKM91699.1"/>
    </source>
</evidence>
<comment type="similarity">
    <text evidence="3 7">Belongs to the glycosyltransferase 1 family. Bacterial/plant glycogen synthase subfamily.</text>
</comment>
<evidence type="ECO:0000313" key="11">
    <source>
        <dbReference type="Proteomes" id="UP000233517"/>
    </source>
</evidence>
<gene>
    <name evidence="7" type="primary">glgA</name>
    <name evidence="10" type="ORF">CVU82_00620</name>
</gene>
<dbReference type="Pfam" id="PF00534">
    <property type="entry name" value="Glycos_transf_1"/>
    <property type="match status" value="1"/>
</dbReference>
<accession>A0A2N2EAI3</accession>
<comment type="function">
    <text evidence="2 7">Synthesizes alpha-1,4-glucan chains using ADP-glucose.</text>
</comment>
<comment type="catalytic activity">
    <reaction evidence="1 7">
        <text>[(1-&gt;4)-alpha-D-glucosyl](n) + ADP-alpha-D-glucose = [(1-&gt;4)-alpha-D-glucosyl](n+1) + ADP + H(+)</text>
        <dbReference type="Rhea" id="RHEA:18189"/>
        <dbReference type="Rhea" id="RHEA-COMP:9584"/>
        <dbReference type="Rhea" id="RHEA-COMP:9587"/>
        <dbReference type="ChEBI" id="CHEBI:15378"/>
        <dbReference type="ChEBI" id="CHEBI:15444"/>
        <dbReference type="ChEBI" id="CHEBI:57498"/>
        <dbReference type="ChEBI" id="CHEBI:456216"/>
        <dbReference type="EC" id="2.4.1.21"/>
    </reaction>
</comment>
<evidence type="ECO:0000256" key="3">
    <source>
        <dbReference type="ARBA" id="ARBA00010281"/>
    </source>
</evidence>
<dbReference type="Gene3D" id="3.40.50.2000">
    <property type="entry name" value="Glycogen Phosphorylase B"/>
    <property type="match status" value="2"/>
</dbReference>
<dbReference type="GO" id="GO:0004373">
    <property type="term" value="F:alpha-1,4-glucan glucosyltransferase (UDP-glucose donor) activity"/>
    <property type="evidence" value="ECO:0007669"/>
    <property type="project" value="InterPro"/>
</dbReference>
<organism evidence="10 11">
    <name type="scientific">Candidatus Falkowbacteria bacterium HGW-Falkowbacteria-1</name>
    <dbReference type="NCBI Taxonomy" id="2013768"/>
    <lineage>
        <taxon>Bacteria</taxon>
        <taxon>Candidatus Falkowiibacteriota</taxon>
    </lineage>
</organism>
<reference evidence="10 11" key="1">
    <citation type="journal article" date="2017" name="ISME J.">
        <title>Potential for microbial H2 and metal transformations associated with novel bacteria and archaea in deep terrestrial subsurface sediments.</title>
        <authorList>
            <person name="Hernsdorf A.W."/>
            <person name="Amano Y."/>
            <person name="Miyakawa K."/>
            <person name="Ise K."/>
            <person name="Suzuki Y."/>
            <person name="Anantharaman K."/>
            <person name="Probst A."/>
            <person name="Burstein D."/>
            <person name="Thomas B.C."/>
            <person name="Banfield J.F."/>
        </authorList>
    </citation>
    <scope>NUCLEOTIDE SEQUENCE [LARGE SCALE GENOMIC DNA]</scope>
    <source>
        <strain evidence="10">HGW-Falkowbacteria-1</strain>
    </source>
</reference>
<dbReference type="InterPro" id="IPR011835">
    <property type="entry name" value="GS/SS"/>
</dbReference>
<name>A0A2N2EAI3_9BACT</name>
<keyword evidence="4 7" id="KW-0328">Glycosyltransferase</keyword>
<evidence type="ECO:0000256" key="1">
    <source>
        <dbReference type="ARBA" id="ARBA00001478"/>
    </source>
</evidence>
<evidence type="ECO:0000256" key="5">
    <source>
        <dbReference type="ARBA" id="ARBA00022679"/>
    </source>
</evidence>
<dbReference type="CDD" id="cd03791">
    <property type="entry name" value="GT5_Glycogen_synthase_DULL1-like"/>
    <property type="match status" value="1"/>
</dbReference>
<sequence length="499" mass="58293">MCFKFFKEIESMPNKKISVVHVSAEVAPFSKTGGLGDVVKSLPKALFKAGHDIKIITPLYGRIIDIEKYNLKLIFKDVKVIVDSENSVKVNFWQGELIEGLPVYFIENKKYFSKHKRVYGSGQENVRFLIFNVAVLKLLNILDLSPDIIHCHDWHAGLIPYYLKSKSRYTKNLSKTRTIFTIHNLAFQMGKNWFNIPLEKKDYGRKKLPLINNSDIENINFAKRAILSADIVNTVSEKYREEIMTKKFGQDLNRILKNRSRRLFGIVNGIDYNSYNPRNDYGLFKNFDEKSHYLKLENKKYLQKKLGLAINANAPMFCSTSRITHQKGFDLILKLLPYLLRMDVQIVFMGDGRNEYIKEIRGFCKKFPKKIAWLAMDQKRETLLYAASDFFILPSYYEPCGINQMIAMRYGSVPIVRETGGLHDTVKNFNPNSDTGLGFTFKYEDEFSFFWAIVRALENYKYKNVWNELIKRIMLQSSNWEIPAQKYVELYKKAMRIKD</sequence>
<dbReference type="InterPro" id="IPR001296">
    <property type="entry name" value="Glyco_trans_1"/>
</dbReference>
<evidence type="ECO:0000256" key="7">
    <source>
        <dbReference type="HAMAP-Rule" id="MF_00484"/>
    </source>
</evidence>
<evidence type="ECO:0000259" key="8">
    <source>
        <dbReference type="Pfam" id="PF00534"/>
    </source>
</evidence>
<comment type="pathway">
    <text evidence="7">Glycan biosynthesis; glycogen biosynthesis.</text>
</comment>
<evidence type="ECO:0000256" key="2">
    <source>
        <dbReference type="ARBA" id="ARBA00002764"/>
    </source>
</evidence>
<dbReference type="PANTHER" id="PTHR45825">
    <property type="entry name" value="GRANULE-BOUND STARCH SYNTHASE 1, CHLOROPLASTIC/AMYLOPLASTIC"/>
    <property type="match status" value="1"/>
</dbReference>
<proteinExistence type="inferred from homology"/>
<comment type="caution">
    <text evidence="10">The sequence shown here is derived from an EMBL/GenBank/DDBJ whole genome shotgun (WGS) entry which is preliminary data.</text>
</comment>
<evidence type="ECO:0000256" key="4">
    <source>
        <dbReference type="ARBA" id="ARBA00022676"/>
    </source>
</evidence>
<evidence type="ECO:0000256" key="6">
    <source>
        <dbReference type="ARBA" id="ARBA00023056"/>
    </source>
</evidence>
<protein>
    <recommendedName>
        <fullName evidence="7">Glycogen synthase</fullName>
        <ecNumber evidence="7">2.4.1.21</ecNumber>
    </recommendedName>
    <alternativeName>
        <fullName evidence="7">Starch [bacterial glycogen] synthase</fullName>
    </alternativeName>
</protein>
<evidence type="ECO:0000259" key="9">
    <source>
        <dbReference type="Pfam" id="PF08323"/>
    </source>
</evidence>